<evidence type="ECO:0000313" key="2">
    <source>
        <dbReference type="EMBL" id="OXA53004.1"/>
    </source>
</evidence>
<feature type="region of interest" description="Disordered" evidence="1">
    <location>
        <begin position="407"/>
        <end position="426"/>
    </location>
</feature>
<dbReference type="EMBL" id="LNIX01000006">
    <property type="protein sequence ID" value="OXA53004.1"/>
    <property type="molecule type" value="Genomic_DNA"/>
</dbReference>
<feature type="compositionally biased region" description="Polar residues" evidence="1">
    <location>
        <begin position="226"/>
        <end position="238"/>
    </location>
</feature>
<feature type="compositionally biased region" description="Polar residues" evidence="1">
    <location>
        <begin position="33"/>
        <end position="42"/>
    </location>
</feature>
<organism evidence="2 3">
    <name type="scientific">Folsomia candida</name>
    <name type="common">Springtail</name>
    <dbReference type="NCBI Taxonomy" id="158441"/>
    <lineage>
        <taxon>Eukaryota</taxon>
        <taxon>Metazoa</taxon>
        <taxon>Ecdysozoa</taxon>
        <taxon>Arthropoda</taxon>
        <taxon>Hexapoda</taxon>
        <taxon>Collembola</taxon>
        <taxon>Entomobryomorpha</taxon>
        <taxon>Isotomoidea</taxon>
        <taxon>Isotomidae</taxon>
        <taxon>Proisotominae</taxon>
        <taxon>Folsomia</taxon>
    </lineage>
</organism>
<feature type="region of interest" description="Disordered" evidence="1">
    <location>
        <begin position="28"/>
        <end position="78"/>
    </location>
</feature>
<comment type="caution">
    <text evidence="2">The sequence shown here is derived from an EMBL/GenBank/DDBJ whole genome shotgun (WGS) entry which is preliminary data.</text>
</comment>
<feature type="compositionally biased region" description="Low complexity" evidence="1">
    <location>
        <begin position="355"/>
        <end position="371"/>
    </location>
</feature>
<feature type="compositionally biased region" description="Basic and acidic residues" evidence="1">
    <location>
        <begin position="52"/>
        <end position="75"/>
    </location>
</feature>
<dbReference type="OrthoDB" id="515313at2759"/>
<dbReference type="Proteomes" id="UP000198287">
    <property type="component" value="Unassembled WGS sequence"/>
</dbReference>
<evidence type="ECO:0000256" key="1">
    <source>
        <dbReference type="SAM" id="MobiDB-lite"/>
    </source>
</evidence>
<feature type="region of interest" description="Disordered" evidence="1">
    <location>
        <begin position="176"/>
        <end position="198"/>
    </location>
</feature>
<feature type="region of interest" description="Disordered" evidence="1">
    <location>
        <begin position="328"/>
        <end position="386"/>
    </location>
</feature>
<proteinExistence type="predicted"/>
<evidence type="ECO:0000313" key="3">
    <source>
        <dbReference type="Proteomes" id="UP000198287"/>
    </source>
</evidence>
<keyword evidence="2" id="KW-0282">Flagellum</keyword>
<dbReference type="AlphaFoldDB" id="A0A226E7C1"/>
<gene>
    <name evidence="2" type="ORF">Fcan01_12434</name>
</gene>
<keyword evidence="3" id="KW-1185">Reference proteome</keyword>
<sequence>MAHSGTGIGLSDTQFDAELRRNEIDHDFFDNPCGNSFTSEDSLGSDVPCRTKKSEDETRTEEQHELGASEADNRPGPRLRLNLDMAAAARQSRHHDDDDLVTPDTCVASPSTRFTLPAPYSGHIHSSGGFFNSGMQGSGSGPHSSYLTTDPHKYAEQNTGNAFIDCPLETREKLFDLSSSSSEGDSDSDAGSDGWTLDTEDEEFVDLLEKYYDYIDLGESDNSDLTEVSPMSSFSASPHPSFGRNVQEVPDHADPVYKVDDRTYNRLNGMMGRTEKLPLAKPLPPLIIHTLEDVPIIRPRPATFAQGFVIPKKEDAFPEPLLMKAINSDNNIDERPSNSLSHRKGSLDGSDIKPSSSASNMSTSTSSASFRSKSENNLLQQAESSSMSVPSSLDSFALIAQFQETQENNKPYRKSERKSSDSTRSFTCAQITHVKGTIQHHRYGYHNHQPVKASATIARQRQQRRIEHENSILVRRLQSVKPSKEIVEAFRSGTNNLKCTF</sequence>
<keyword evidence="2" id="KW-0966">Cell projection</keyword>
<name>A0A226E7C1_FOLCA</name>
<keyword evidence="2" id="KW-0969">Cilium</keyword>
<accession>A0A226E7C1</accession>
<protein>
    <submittedName>
        <fullName evidence="2">Cilia-and flagella-associated protein 97</fullName>
    </submittedName>
</protein>
<reference evidence="2 3" key="1">
    <citation type="submission" date="2015-12" db="EMBL/GenBank/DDBJ databases">
        <title>The genome of Folsomia candida.</title>
        <authorList>
            <person name="Faddeeva A."/>
            <person name="Derks M.F."/>
            <person name="Anvar Y."/>
            <person name="Smit S."/>
            <person name="Van Straalen N."/>
            <person name="Roelofs D."/>
        </authorList>
    </citation>
    <scope>NUCLEOTIDE SEQUENCE [LARGE SCALE GENOMIC DNA]</scope>
    <source>
        <strain evidence="2 3">VU population</strain>
        <tissue evidence="2">Whole body</tissue>
    </source>
</reference>
<feature type="region of interest" description="Disordered" evidence="1">
    <location>
        <begin position="226"/>
        <end position="248"/>
    </location>
</feature>